<gene>
    <name evidence="4" type="ORF">CVT00_08295</name>
</gene>
<accession>A0A7S9RDG2</accession>
<dbReference type="RefSeq" id="WP_107914756.1">
    <property type="nucleotide sequence ID" value="NZ_CP060707.1"/>
</dbReference>
<dbReference type="AlphaFoldDB" id="A0A7S9RDG2"/>
<evidence type="ECO:0000259" key="3">
    <source>
        <dbReference type="Pfam" id="PF07687"/>
    </source>
</evidence>
<proteinExistence type="predicted"/>
<evidence type="ECO:0000256" key="1">
    <source>
        <dbReference type="ARBA" id="ARBA00022801"/>
    </source>
</evidence>
<dbReference type="GO" id="GO:0046872">
    <property type="term" value="F:metal ion binding"/>
    <property type="evidence" value="ECO:0007669"/>
    <property type="project" value="UniProtKB-KW"/>
</dbReference>
<evidence type="ECO:0000313" key="4">
    <source>
        <dbReference type="EMBL" id="QPH89643.1"/>
    </source>
</evidence>
<dbReference type="PANTHER" id="PTHR30575:SF3">
    <property type="entry name" value="PEPTIDASE M20 DIMERISATION DOMAIN-CONTAINING PROTEIN"/>
    <property type="match status" value="1"/>
</dbReference>
<dbReference type="InterPro" id="IPR002933">
    <property type="entry name" value="Peptidase_M20"/>
</dbReference>
<feature type="binding site" evidence="2">
    <location>
        <position position="150"/>
    </location>
    <ligand>
        <name>Mn(2+)</name>
        <dbReference type="ChEBI" id="CHEBI:29035"/>
        <label>2</label>
    </ligand>
</feature>
<dbReference type="PANTHER" id="PTHR30575">
    <property type="entry name" value="PEPTIDASE M20"/>
    <property type="match status" value="1"/>
</dbReference>
<dbReference type="Pfam" id="PF01546">
    <property type="entry name" value="Peptidase_M20"/>
    <property type="match status" value="1"/>
</dbReference>
<dbReference type="EMBL" id="CP060707">
    <property type="protein sequence ID" value="QPH89643.1"/>
    <property type="molecule type" value="Genomic_DNA"/>
</dbReference>
<feature type="domain" description="Peptidase M20 dimerisation" evidence="3">
    <location>
        <begin position="234"/>
        <end position="307"/>
    </location>
</feature>
<dbReference type="GO" id="GO:0071713">
    <property type="term" value="F:para-aminobenzoyl-glutamate hydrolase activity"/>
    <property type="evidence" value="ECO:0007669"/>
    <property type="project" value="TreeGrafter"/>
</dbReference>
<protein>
    <submittedName>
        <fullName evidence="4">Amidohydrolase</fullName>
    </submittedName>
</protein>
<sequence>MDKIANLALSLKEDMIKDRRYFHSHPETGWFTFFTTAVLAKRLSELGYEVKLGEEVVKSDARLGVGSKEQCQKAIERAKSLLNPDEAKYLKCMKDGLTGLTAFIDTKRPGKFSAFRFDIDSVDVTESAEAAHRPCKEGFGSDIAGITHACGHDGHMAMGLALAKLIAKNLDDFNGKFKFIFQTAEEGTRGAVAMEAAGVLDGVEYLLGGHIGFQAETNGGIVCGTNKLLATSKFDVHITGRSAHAAGAPEEGANALLAAAQMALNMHGITRHAKGVTRINVGVLRAGEGRNVIAPNGYLACETRGEDTNLNEFMYKKCMDIVKGVSEIYDVDSKVVMTGGTSGANSDKEVTEIFYEAAKASPFIDDDKIVKELDFGACEDFAHFMRALQDRGAKSGYMMIGTNLKAGHHNSKFDFDEKCLVAGVDIYLRAAYKLNGAKK</sequence>
<dbReference type="GO" id="GO:0016805">
    <property type="term" value="F:dipeptidase activity"/>
    <property type="evidence" value="ECO:0007669"/>
    <property type="project" value="TreeGrafter"/>
</dbReference>
<dbReference type="InterPro" id="IPR017439">
    <property type="entry name" value="Amidohydrolase"/>
</dbReference>
<dbReference type="PIRSF" id="PIRSF005962">
    <property type="entry name" value="Pept_M20D_amidohydro"/>
    <property type="match status" value="1"/>
</dbReference>
<dbReference type="GO" id="GO:0005737">
    <property type="term" value="C:cytoplasm"/>
    <property type="evidence" value="ECO:0007669"/>
    <property type="project" value="TreeGrafter"/>
</dbReference>
<organism evidence="4 5">
    <name type="scientific">Campylobacter concisus</name>
    <dbReference type="NCBI Taxonomy" id="199"/>
    <lineage>
        <taxon>Bacteria</taxon>
        <taxon>Pseudomonadati</taxon>
        <taxon>Campylobacterota</taxon>
        <taxon>Epsilonproteobacteria</taxon>
        <taxon>Campylobacterales</taxon>
        <taxon>Campylobacteraceae</taxon>
        <taxon>Campylobacter</taxon>
    </lineage>
</organism>
<dbReference type="InterPro" id="IPR036264">
    <property type="entry name" value="Bact_exopeptidase_dim_dom"/>
</dbReference>
<reference evidence="4 5" key="1">
    <citation type="journal article" date="2018" name="Emerg. Microbes Infect.">
        <title>Genomic analysis of oral Campylobacter concisus strains identified a potential bacterial molecular marker associated with active Crohn's disease.</title>
        <authorList>
            <person name="Liu F."/>
            <person name="Ma R."/>
            <person name="Tay C.Y.A."/>
            <person name="Octavia S."/>
            <person name="Lan R."/>
            <person name="Chung H.K.L."/>
            <person name="Riordan S.M."/>
            <person name="Grimm M.C."/>
            <person name="Leong R.W."/>
            <person name="Tanaka M.M."/>
            <person name="Connor S."/>
            <person name="Zhang L."/>
        </authorList>
    </citation>
    <scope>NUCLEOTIDE SEQUENCE [LARGE SCALE GENOMIC DNA]</scope>
    <source>
        <strain evidence="4 5">P1CDO2</strain>
    </source>
</reference>
<name>A0A7S9RDG2_9BACT</name>
<dbReference type="Gene3D" id="3.40.630.10">
    <property type="entry name" value="Zn peptidases"/>
    <property type="match status" value="2"/>
</dbReference>
<keyword evidence="2" id="KW-0464">Manganese</keyword>
<feature type="binding site" evidence="2">
    <location>
        <position position="210"/>
    </location>
    <ligand>
        <name>Mn(2+)</name>
        <dbReference type="ChEBI" id="CHEBI:29035"/>
        <label>2</label>
    </ligand>
</feature>
<feature type="binding site" evidence="2">
    <location>
        <position position="186"/>
    </location>
    <ligand>
        <name>Mn(2+)</name>
        <dbReference type="ChEBI" id="CHEBI:29035"/>
        <label>2</label>
    </ligand>
</feature>
<keyword evidence="1 4" id="KW-0378">Hydrolase</keyword>
<dbReference type="SUPFAM" id="SSF55031">
    <property type="entry name" value="Bacterial exopeptidase dimerisation domain"/>
    <property type="match status" value="1"/>
</dbReference>
<dbReference type="Pfam" id="PF07687">
    <property type="entry name" value="M20_dimer"/>
    <property type="match status" value="1"/>
</dbReference>
<dbReference type="GO" id="GO:0046657">
    <property type="term" value="P:folic acid catabolic process"/>
    <property type="evidence" value="ECO:0007669"/>
    <property type="project" value="TreeGrafter"/>
</dbReference>
<dbReference type="Proteomes" id="UP000594508">
    <property type="component" value="Chromosome"/>
</dbReference>
<dbReference type="SUPFAM" id="SSF53187">
    <property type="entry name" value="Zn-dependent exopeptidases"/>
    <property type="match status" value="1"/>
</dbReference>
<comment type="cofactor">
    <cofactor evidence="2">
        <name>Mn(2+)</name>
        <dbReference type="ChEBI" id="CHEBI:29035"/>
    </cofactor>
    <text evidence="2">The Mn(2+) ion enhances activity.</text>
</comment>
<keyword evidence="2" id="KW-0479">Metal-binding</keyword>
<evidence type="ECO:0000256" key="2">
    <source>
        <dbReference type="PIRSR" id="PIRSR005962-1"/>
    </source>
</evidence>
<feature type="binding site" evidence="2">
    <location>
        <position position="409"/>
    </location>
    <ligand>
        <name>Mn(2+)</name>
        <dbReference type="ChEBI" id="CHEBI:29035"/>
        <label>2</label>
    </ligand>
</feature>
<evidence type="ECO:0000313" key="5">
    <source>
        <dbReference type="Proteomes" id="UP000594508"/>
    </source>
</evidence>
<dbReference type="InterPro" id="IPR052030">
    <property type="entry name" value="Peptidase_M20/M20A_hydrolases"/>
</dbReference>
<feature type="binding site" evidence="2">
    <location>
        <position position="152"/>
    </location>
    <ligand>
        <name>Mn(2+)</name>
        <dbReference type="ChEBI" id="CHEBI:29035"/>
        <label>2</label>
    </ligand>
</feature>
<dbReference type="NCBIfam" id="TIGR01891">
    <property type="entry name" value="amidohydrolases"/>
    <property type="match status" value="1"/>
</dbReference>
<dbReference type="InterPro" id="IPR011650">
    <property type="entry name" value="Peptidase_M20_dimer"/>
</dbReference>